<name>A0ABR3W4J6_9PEZI</name>
<protein>
    <submittedName>
        <fullName evidence="1">Uncharacterized protein</fullName>
    </submittedName>
</protein>
<dbReference type="EMBL" id="JAWRVE010000158">
    <property type="protein sequence ID" value="KAL1852532.1"/>
    <property type="molecule type" value="Genomic_DNA"/>
</dbReference>
<gene>
    <name evidence="1" type="ORF">Daus18300_012130</name>
</gene>
<keyword evidence="2" id="KW-1185">Reference proteome</keyword>
<evidence type="ECO:0000313" key="1">
    <source>
        <dbReference type="EMBL" id="KAL1852532.1"/>
    </source>
</evidence>
<organism evidence="1 2">
    <name type="scientific">Diaporthe australafricana</name>
    <dbReference type="NCBI Taxonomy" id="127596"/>
    <lineage>
        <taxon>Eukaryota</taxon>
        <taxon>Fungi</taxon>
        <taxon>Dikarya</taxon>
        <taxon>Ascomycota</taxon>
        <taxon>Pezizomycotina</taxon>
        <taxon>Sordariomycetes</taxon>
        <taxon>Sordariomycetidae</taxon>
        <taxon>Diaporthales</taxon>
        <taxon>Diaporthaceae</taxon>
        <taxon>Diaporthe</taxon>
    </lineage>
</organism>
<sequence>MEECDICLIYGVWGNYAVACPHHFPAPTQVSGVNLDDQRLGLATDVVLPTEDVMYDKLLPPVSVPLRPSKNAPDFHDFGVELEAGQFGEAYHVLFCRLLLGAKPQHNVSVQFNSGNGDTTAIQDLFHWYQIPLVVTGGTSSGAVSKGEATRVIAAAFRAANEVANDTSSNMGKNQLGQHALFQHIRDCLGPLDPKKIVSLKNLHVLSRYFQPSYAAKYWLNRYFRLTGQFGDKDDRPPGMVKPHSVGRWP</sequence>
<accession>A0ABR3W4J6</accession>
<reference evidence="1 2" key="1">
    <citation type="journal article" date="2024" name="IMA Fungus">
        <title>IMA Genome - F19 : A genome assembly and annotation guide to empower mycologists, including annotated draft genome sequences of Ceratocystis pirilliformis, Diaporthe australafricana, Fusarium ophioides, Paecilomyces lecythidis, and Sporothrix stenoceras.</title>
        <authorList>
            <person name="Aylward J."/>
            <person name="Wilson A.M."/>
            <person name="Visagie C.M."/>
            <person name="Spraker J."/>
            <person name="Barnes I."/>
            <person name="Buitendag C."/>
            <person name="Ceriani C."/>
            <person name="Del Mar Angel L."/>
            <person name="du Plessis D."/>
            <person name="Fuchs T."/>
            <person name="Gasser K."/>
            <person name="Kramer D."/>
            <person name="Li W."/>
            <person name="Munsamy K."/>
            <person name="Piso A."/>
            <person name="Price J.L."/>
            <person name="Sonnekus B."/>
            <person name="Thomas C."/>
            <person name="van der Nest A."/>
            <person name="van Dijk A."/>
            <person name="van Heerden A."/>
            <person name="van Vuuren N."/>
            <person name="Yilmaz N."/>
            <person name="Duong T.A."/>
            <person name="van der Merwe N.A."/>
            <person name="Wingfield M.J."/>
            <person name="Wingfield B.D."/>
        </authorList>
    </citation>
    <scope>NUCLEOTIDE SEQUENCE [LARGE SCALE GENOMIC DNA]</scope>
    <source>
        <strain evidence="1 2">CMW 18300</strain>
    </source>
</reference>
<evidence type="ECO:0000313" key="2">
    <source>
        <dbReference type="Proteomes" id="UP001583177"/>
    </source>
</evidence>
<proteinExistence type="predicted"/>
<dbReference type="Proteomes" id="UP001583177">
    <property type="component" value="Unassembled WGS sequence"/>
</dbReference>
<comment type="caution">
    <text evidence="1">The sequence shown here is derived from an EMBL/GenBank/DDBJ whole genome shotgun (WGS) entry which is preliminary data.</text>
</comment>